<evidence type="ECO:0000256" key="1">
    <source>
        <dbReference type="ARBA" id="ARBA00022491"/>
    </source>
</evidence>
<dbReference type="SUPFAM" id="SSF46689">
    <property type="entry name" value="Homeodomain-like"/>
    <property type="match status" value="1"/>
</dbReference>
<protein>
    <submittedName>
        <fullName evidence="7">Transcriptional regulator, TetR family</fullName>
    </submittedName>
</protein>
<keyword evidence="8" id="KW-1185">Reference proteome</keyword>
<dbReference type="HOGENOM" id="CLU_069356_15_3_11"/>
<accession>D6YAT8</accession>
<dbReference type="InterPro" id="IPR009057">
    <property type="entry name" value="Homeodomain-like_sf"/>
</dbReference>
<dbReference type="PANTHER" id="PTHR30055:SF228">
    <property type="entry name" value="TRANSCRIPTIONAL REGULATOR-RELATED"/>
    <property type="match status" value="1"/>
</dbReference>
<keyword evidence="1" id="KW-0678">Repressor</keyword>
<keyword evidence="3 5" id="KW-0238">DNA-binding</keyword>
<dbReference type="GO" id="GO:0003700">
    <property type="term" value="F:DNA-binding transcription factor activity"/>
    <property type="evidence" value="ECO:0007669"/>
    <property type="project" value="TreeGrafter"/>
</dbReference>
<dbReference type="AlphaFoldDB" id="D6YAT8"/>
<dbReference type="InterPro" id="IPR050109">
    <property type="entry name" value="HTH-type_TetR-like_transc_reg"/>
</dbReference>
<gene>
    <name evidence="7" type="ordered locus">Tbis_1591</name>
</gene>
<feature type="domain" description="HTH tetR-type" evidence="6">
    <location>
        <begin position="8"/>
        <end position="68"/>
    </location>
</feature>
<dbReference type="PRINTS" id="PR00455">
    <property type="entry name" value="HTHTETR"/>
</dbReference>
<proteinExistence type="predicted"/>
<dbReference type="Gene3D" id="1.10.357.10">
    <property type="entry name" value="Tetracycline Repressor, domain 2"/>
    <property type="match status" value="1"/>
</dbReference>
<evidence type="ECO:0000256" key="2">
    <source>
        <dbReference type="ARBA" id="ARBA00023015"/>
    </source>
</evidence>
<evidence type="ECO:0000313" key="8">
    <source>
        <dbReference type="Proteomes" id="UP000006640"/>
    </source>
</evidence>
<evidence type="ECO:0000259" key="6">
    <source>
        <dbReference type="PROSITE" id="PS50977"/>
    </source>
</evidence>
<evidence type="ECO:0000256" key="5">
    <source>
        <dbReference type="PROSITE-ProRule" id="PRU00335"/>
    </source>
</evidence>
<organism evidence="7 8">
    <name type="scientific">Thermobispora bispora (strain ATCC 19993 / DSM 43833 / CBS 139.67 / JCM 10125 / KCTC 9307 / NBRC 14880 / R51)</name>
    <dbReference type="NCBI Taxonomy" id="469371"/>
    <lineage>
        <taxon>Bacteria</taxon>
        <taxon>Bacillati</taxon>
        <taxon>Actinomycetota</taxon>
        <taxon>Actinomycetes</taxon>
        <taxon>Streptosporangiales</taxon>
        <taxon>Streptosporangiaceae</taxon>
        <taxon>Thermobispora</taxon>
    </lineage>
</organism>
<keyword evidence="2" id="KW-0805">Transcription regulation</keyword>
<dbReference type="KEGG" id="tbi:Tbis_1591"/>
<dbReference type="EMBL" id="CP001874">
    <property type="protein sequence ID" value="ADG88305.1"/>
    <property type="molecule type" value="Genomic_DNA"/>
</dbReference>
<dbReference type="eggNOG" id="COG1309">
    <property type="taxonomic scope" value="Bacteria"/>
</dbReference>
<sequence length="215" mass="23974">MARPSAEAQRRRQILSATCEVIAEQGFRSLRVSDVAARIGTATGTVHYYFPTKRDLLHAAFEFNFRSSLERRRPILESDDDPLVKLRAFVDSYLPIDPVTVQAWRVWAALWNEAIHEPDLQELNESVYGEWRAVVAGIIRDGQARGVVRGGDAVVLANLLIGLIDGLSIQVILGSRAMNADRMRRICHHFIDEFIQQPGPESADPTGPAFAARQA</sequence>
<dbReference type="GO" id="GO:0000976">
    <property type="term" value="F:transcription cis-regulatory region binding"/>
    <property type="evidence" value="ECO:0007669"/>
    <property type="project" value="TreeGrafter"/>
</dbReference>
<evidence type="ECO:0000313" key="7">
    <source>
        <dbReference type="EMBL" id="ADG88305.1"/>
    </source>
</evidence>
<dbReference type="RefSeq" id="WP_013131838.1">
    <property type="nucleotide sequence ID" value="NC_014165.1"/>
</dbReference>
<dbReference type="Pfam" id="PF00440">
    <property type="entry name" value="TetR_N"/>
    <property type="match status" value="1"/>
</dbReference>
<dbReference type="OrthoDB" id="3474596at2"/>
<dbReference type="Pfam" id="PF13977">
    <property type="entry name" value="TetR_C_6"/>
    <property type="match status" value="1"/>
</dbReference>
<name>D6YAT8_THEBD</name>
<dbReference type="Proteomes" id="UP000006640">
    <property type="component" value="Chromosome"/>
</dbReference>
<dbReference type="PANTHER" id="PTHR30055">
    <property type="entry name" value="HTH-TYPE TRANSCRIPTIONAL REGULATOR RUTR"/>
    <property type="match status" value="1"/>
</dbReference>
<dbReference type="InterPro" id="IPR039538">
    <property type="entry name" value="BetI_C"/>
</dbReference>
<reference evidence="7 8" key="1">
    <citation type="submission" date="2010-01" db="EMBL/GenBank/DDBJ databases">
        <title>The complete genome of Thermobispora bispora DSM 43833.</title>
        <authorList>
            <consortium name="US DOE Joint Genome Institute (JGI-PGF)"/>
            <person name="Lucas S."/>
            <person name="Copeland A."/>
            <person name="Lapidus A."/>
            <person name="Glavina del Rio T."/>
            <person name="Dalin E."/>
            <person name="Tice H."/>
            <person name="Bruce D."/>
            <person name="Goodwin L."/>
            <person name="Pitluck S."/>
            <person name="Kyrpides N."/>
            <person name="Mavromatis K."/>
            <person name="Ivanova N."/>
            <person name="Mikhailova N."/>
            <person name="Chertkov O."/>
            <person name="Brettin T."/>
            <person name="Detter J.C."/>
            <person name="Han C."/>
            <person name="Larimer F."/>
            <person name="Land M."/>
            <person name="Hauser L."/>
            <person name="Markowitz V."/>
            <person name="Cheng J.-F."/>
            <person name="Hugenholtz P."/>
            <person name="Woyke T."/>
            <person name="Wu D."/>
            <person name="Jando M."/>
            <person name="Schneider S."/>
            <person name="Klenk H.-P."/>
            <person name="Eisen J.A."/>
        </authorList>
    </citation>
    <scope>NUCLEOTIDE SEQUENCE [LARGE SCALE GENOMIC DNA]</scope>
    <source>
        <strain evidence="8">ATCC 19993 / DSM 43833 / CBS 139.67 / JCM 10125 / KCTC 9307 / NBRC 14880 / R51</strain>
    </source>
</reference>
<keyword evidence="4" id="KW-0804">Transcription</keyword>
<dbReference type="InterPro" id="IPR036271">
    <property type="entry name" value="Tet_transcr_reg_TetR-rel_C_sf"/>
</dbReference>
<evidence type="ECO:0000256" key="4">
    <source>
        <dbReference type="ARBA" id="ARBA00023163"/>
    </source>
</evidence>
<dbReference type="InterPro" id="IPR001647">
    <property type="entry name" value="HTH_TetR"/>
</dbReference>
<dbReference type="PROSITE" id="PS50977">
    <property type="entry name" value="HTH_TETR_2"/>
    <property type="match status" value="1"/>
</dbReference>
<evidence type="ECO:0000256" key="3">
    <source>
        <dbReference type="ARBA" id="ARBA00023125"/>
    </source>
</evidence>
<feature type="DNA-binding region" description="H-T-H motif" evidence="5">
    <location>
        <begin position="31"/>
        <end position="50"/>
    </location>
</feature>
<dbReference type="SUPFAM" id="SSF48498">
    <property type="entry name" value="Tetracyclin repressor-like, C-terminal domain"/>
    <property type="match status" value="1"/>
</dbReference>